<keyword evidence="22" id="KW-1185">Reference proteome</keyword>
<organism evidence="21 22">
    <name type="scientific">Parapedobacter pyrenivorans</name>
    <dbReference type="NCBI Taxonomy" id="1305674"/>
    <lineage>
        <taxon>Bacteria</taxon>
        <taxon>Pseudomonadati</taxon>
        <taxon>Bacteroidota</taxon>
        <taxon>Sphingobacteriia</taxon>
        <taxon>Sphingobacteriales</taxon>
        <taxon>Sphingobacteriaceae</taxon>
        <taxon>Parapedobacter</taxon>
    </lineage>
</organism>
<dbReference type="Proteomes" id="UP000660862">
    <property type="component" value="Unassembled WGS sequence"/>
</dbReference>
<proteinExistence type="predicted"/>
<keyword evidence="19" id="KW-1133">Transmembrane helix</keyword>
<dbReference type="SUPFAM" id="SSF55874">
    <property type="entry name" value="ATPase domain of HSP90 chaperone/DNA topoisomerase II/histidine kinase"/>
    <property type="match status" value="1"/>
</dbReference>
<dbReference type="Pfam" id="PF07730">
    <property type="entry name" value="HisKA_3"/>
    <property type="match status" value="1"/>
</dbReference>
<evidence type="ECO:0000256" key="17">
    <source>
        <dbReference type="ARBA" id="ARBA00024827"/>
    </source>
</evidence>
<dbReference type="GO" id="GO:0046983">
    <property type="term" value="F:protein dimerization activity"/>
    <property type="evidence" value="ECO:0007669"/>
    <property type="project" value="InterPro"/>
</dbReference>
<keyword evidence="15" id="KW-0902">Two-component regulatory system</keyword>
<dbReference type="GO" id="GO:0000155">
    <property type="term" value="F:phosphorelay sensor kinase activity"/>
    <property type="evidence" value="ECO:0007669"/>
    <property type="project" value="InterPro"/>
</dbReference>
<dbReference type="InterPro" id="IPR005467">
    <property type="entry name" value="His_kinase_dom"/>
</dbReference>
<evidence type="ECO:0000256" key="13">
    <source>
        <dbReference type="ARBA" id="ARBA00022840"/>
    </source>
</evidence>
<evidence type="ECO:0000256" key="2">
    <source>
        <dbReference type="ARBA" id="ARBA00001966"/>
    </source>
</evidence>
<dbReference type="PROSITE" id="PS50109">
    <property type="entry name" value="HIS_KIN"/>
    <property type="match status" value="1"/>
</dbReference>
<dbReference type="EC" id="2.7.13.3" evidence="4"/>
<feature type="transmembrane region" description="Helical" evidence="19">
    <location>
        <begin position="383"/>
        <end position="404"/>
    </location>
</feature>
<evidence type="ECO:0000256" key="9">
    <source>
        <dbReference type="ARBA" id="ARBA00022679"/>
    </source>
</evidence>
<dbReference type="InterPro" id="IPR011990">
    <property type="entry name" value="TPR-like_helical_dom_sf"/>
</dbReference>
<dbReference type="InterPro" id="IPR003594">
    <property type="entry name" value="HATPase_dom"/>
</dbReference>
<evidence type="ECO:0000256" key="14">
    <source>
        <dbReference type="ARBA" id="ARBA00023004"/>
    </source>
</evidence>
<evidence type="ECO:0000256" key="19">
    <source>
        <dbReference type="SAM" id="Phobius"/>
    </source>
</evidence>
<dbReference type="GO" id="GO:0051539">
    <property type="term" value="F:4 iron, 4 sulfur cluster binding"/>
    <property type="evidence" value="ECO:0007669"/>
    <property type="project" value="UniProtKB-KW"/>
</dbReference>
<keyword evidence="12 21" id="KW-0418">Kinase</keyword>
<keyword evidence="19" id="KW-0812">Transmembrane</keyword>
<evidence type="ECO:0000256" key="6">
    <source>
        <dbReference type="ARBA" id="ARBA00022485"/>
    </source>
</evidence>
<dbReference type="GO" id="GO:0046872">
    <property type="term" value="F:metal ion binding"/>
    <property type="evidence" value="ECO:0007669"/>
    <property type="project" value="UniProtKB-KW"/>
</dbReference>
<keyword evidence="13" id="KW-0067">ATP-binding</keyword>
<dbReference type="SMART" id="SM00387">
    <property type="entry name" value="HATPase_c"/>
    <property type="match status" value="1"/>
</dbReference>
<comment type="subcellular location">
    <subcellularLocation>
        <location evidence="3">Cytoplasm</location>
    </subcellularLocation>
</comment>
<dbReference type="AlphaFoldDB" id="A0A917HX41"/>
<accession>A0A917HX41</accession>
<keyword evidence="19" id="KW-0472">Membrane</keyword>
<name>A0A917HX41_9SPHI</name>
<dbReference type="CDD" id="cd16917">
    <property type="entry name" value="HATPase_UhpB-NarQ-NarX-like"/>
    <property type="match status" value="1"/>
</dbReference>
<evidence type="ECO:0000256" key="1">
    <source>
        <dbReference type="ARBA" id="ARBA00000085"/>
    </source>
</evidence>
<dbReference type="PANTHER" id="PTHR24421:SF10">
    <property type="entry name" value="NITRATE_NITRITE SENSOR PROTEIN NARQ"/>
    <property type="match status" value="1"/>
</dbReference>
<dbReference type="SUPFAM" id="SSF48452">
    <property type="entry name" value="TPR-like"/>
    <property type="match status" value="2"/>
</dbReference>
<evidence type="ECO:0000256" key="3">
    <source>
        <dbReference type="ARBA" id="ARBA00004496"/>
    </source>
</evidence>
<gene>
    <name evidence="21" type="ORF">GCM10007415_31130</name>
</gene>
<keyword evidence="6" id="KW-0004">4Fe-4S</keyword>
<dbReference type="PANTHER" id="PTHR24421">
    <property type="entry name" value="NITRATE/NITRITE SENSOR PROTEIN NARX-RELATED"/>
    <property type="match status" value="1"/>
</dbReference>
<dbReference type="PRINTS" id="PR00344">
    <property type="entry name" value="BCTRLSENSOR"/>
</dbReference>
<evidence type="ECO:0000256" key="11">
    <source>
        <dbReference type="ARBA" id="ARBA00022741"/>
    </source>
</evidence>
<evidence type="ECO:0000259" key="20">
    <source>
        <dbReference type="PROSITE" id="PS50109"/>
    </source>
</evidence>
<dbReference type="GO" id="GO:0005737">
    <property type="term" value="C:cytoplasm"/>
    <property type="evidence" value="ECO:0007669"/>
    <property type="project" value="UniProtKB-SubCell"/>
</dbReference>
<dbReference type="Gene3D" id="1.25.40.10">
    <property type="entry name" value="Tetratricopeptide repeat domain"/>
    <property type="match status" value="1"/>
</dbReference>
<comment type="cofactor">
    <cofactor evidence="2">
        <name>[4Fe-4S] cluster</name>
        <dbReference type="ChEBI" id="CHEBI:49883"/>
    </cofactor>
</comment>
<evidence type="ECO:0000256" key="4">
    <source>
        <dbReference type="ARBA" id="ARBA00012438"/>
    </source>
</evidence>
<feature type="domain" description="Histidine kinase" evidence="20">
    <location>
        <begin position="450"/>
        <end position="635"/>
    </location>
</feature>
<keyword evidence="11" id="KW-0547">Nucleotide-binding</keyword>
<dbReference type="Gene3D" id="3.30.565.10">
    <property type="entry name" value="Histidine kinase-like ATPase, C-terminal domain"/>
    <property type="match status" value="1"/>
</dbReference>
<evidence type="ECO:0000256" key="8">
    <source>
        <dbReference type="ARBA" id="ARBA00022553"/>
    </source>
</evidence>
<dbReference type="InterPro" id="IPR011712">
    <property type="entry name" value="Sig_transdc_His_kin_sub3_dim/P"/>
</dbReference>
<evidence type="ECO:0000256" key="5">
    <source>
        <dbReference type="ARBA" id="ARBA00017322"/>
    </source>
</evidence>
<dbReference type="EMBL" id="BMER01000003">
    <property type="protein sequence ID" value="GGG93883.1"/>
    <property type="molecule type" value="Genomic_DNA"/>
</dbReference>
<dbReference type="InterPro" id="IPR004358">
    <property type="entry name" value="Sig_transdc_His_kin-like_C"/>
</dbReference>
<protein>
    <recommendedName>
        <fullName evidence="5">Oxygen sensor histidine kinase NreB</fullName>
        <ecNumber evidence="4">2.7.13.3</ecNumber>
    </recommendedName>
    <alternativeName>
        <fullName evidence="18">Nitrogen regulation protein B</fullName>
    </alternativeName>
</protein>
<keyword evidence="10" id="KW-0479">Metal-binding</keyword>
<evidence type="ECO:0000256" key="16">
    <source>
        <dbReference type="ARBA" id="ARBA00023014"/>
    </source>
</evidence>
<dbReference type="InterPro" id="IPR036890">
    <property type="entry name" value="HATPase_C_sf"/>
</dbReference>
<evidence type="ECO:0000256" key="10">
    <source>
        <dbReference type="ARBA" id="ARBA00022723"/>
    </source>
</evidence>
<feature type="transmembrane region" description="Helical" evidence="19">
    <location>
        <begin position="13"/>
        <end position="33"/>
    </location>
</feature>
<comment type="function">
    <text evidence="17">Member of the two-component regulatory system NreB/NreC involved in the control of dissimilatory nitrate/nitrite reduction in response to oxygen. NreB functions as a direct oxygen sensor histidine kinase which is autophosphorylated, in the absence of oxygen, probably at the conserved histidine residue, and transfers its phosphate group probably to a conserved aspartate residue of NreC. NreB/NreC activates the expression of the nitrate (narGHJI) and nitrite (nir) reductase operons, as well as the putative nitrate transporter gene narT.</text>
</comment>
<dbReference type="Pfam" id="PF02518">
    <property type="entry name" value="HATPase_c"/>
    <property type="match status" value="1"/>
</dbReference>
<dbReference type="GO" id="GO:0016020">
    <property type="term" value="C:membrane"/>
    <property type="evidence" value="ECO:0007669"/>
    <property type="project" value="InterPro"/>
</dbReference>
<comment type="caution">
    <text evidence="21">The sequence shown here is derived from an EMBL/GenBank/DDBJ whole genome shotgun (WGS) entry which is preliminary data.</text>
</comment>
<sequence>MTGNAIFAADVKWLFSIVGLYVVVLVCPGQTLYPAPGSKFSAFGSLPIKTPDSLLAGWHAARDIDEWMVAAQALIHFHETAGTHDSVIFYAREMQRRVAQSALNQPAKLRYTASAGNALARAYQEKGLYEEALRHYLGGITAGEQLADPAIVDQNRFGNATVYFLRKEYRKAIPIYEEIRTQSKDTGLVQQINKQLGKAYLAQRQLQRADEYLSLAQHYFAKTGELKQLLETQLYQARVAEAGGRSDSAFAMYEEVKDRALEHRYFDTYIQAGQRMGDMLMVQKDYHNAQILLSMVYVNAMQWEDLEAQRDALNSLQQLHAAIGDYENAYALMSQYRRVSGEIAEQQNRREVNELEVKYLTAQKEKEIIVKESELGYQKTVKYALLIGFIVVLIPVIGLLYVYYQKLQAQSRLNAIREEASRQQIGAMLKEKELELLAASVAGQETERKRIARELHDSIGGNLAAIKMQLSLTGRDTIDLVEKVDETYQQVRDLSHNLLPQKFTNVGFTVLIETYLQGFRTVPETAVTFRAYPEAAVNALPTPLKVVVYTIIQELMTNAHKHAKAAQITIQLTRIDGALVLIFEDDGKGFNTESTAGGIGLRNIRERLKPHGGTMAIDSKPGRGTVIDIEIPLNHTTNEA</sequence>
<evidence type="ECO:0000256" key="12">
    <source>
        <dbReference type="ARBA" id="ARBA00022777"/>
    </source>
</evidence>
<keyword evidence="9" id="KW-0808">Transferase</keyword>
<evidence type="ECO:0000313" key="21">
    <source>
        <dbReference type="EMBL" id="GGG93883.1"/>
    </source>
</evidence>
<dbReference type="GO" id="GO:0005524">
    <property type="term" value="F:ATP binding"/>
    <property type="evidence" value="ECO:0007669"/>
    <property type="project" value="UniProtKB-KW"/>
</dbReference>
<keyword evidence="16" id="KW-0411">Iron-sulfur</keyword>
<keyword evidence="8" id="KW-0597">Phosphoprotein</keyword>
<keyword evidence="7" id="KW-0963">Cytoplasm</keyword>
<keyword evidence="14" id="KW-0408">Iron</keyword>
<dbReference type="RefSeq" id="WP_188506994.1">
    <property type="nucleotide sequence ID" value="NZ_BMER01000003.1"/>
</dbReference>
<evidence type="ECO:0000256" key="15">
    <source>
        <dbReference type="ARBA" id="ARBA00023012"/>
    </source>
</evidence>
<comment type="catalytic activity">
    <reaction evidence="1">
        <text>ATP + protein L-histidine = ADP + protein N-phospho-L-histidine.</text>
        <dbReference type="EC" id="2.7.13.3"/>
    </reaction>
</comment>
<evidence type="ECO:0000256" key="7">
    <source>
        <dbReference type="ARBA" id="ARBA00022490"/>
    </source>
</evidence>
<reference evidence="21" key="2">
    <citation type="submission" date="2020-09" db="EMBL/GenBank/DDBJ databases">
        <authorList>
            <person name="Sun Q."/>
            <person name="Zhou Y."/>
        </authorList>
    </citation>
    <scope>NUCLEOTIDE SEQUENCE</scope>
    <source>
        <strain evidence="21">CGMCC 1.12195</strain>
    </source>
</reference>
<dbReference type="Gene3D" id="1.20.5.1930">
    <property type="match status" value="1"/>
</dbReference>
<dbReference type="InterPro" id="IPR050482">
    <property type="entry name" value="Sensor_HK_TwoCompSys"/>
</dbReference>
<reference evidence="21" key="1">
    <citation type="journal article" date="2014" name="Int. J. Syst. Evol. Microbiol.">
        <title>Complete genome sequence of Corynebacterium casei LMG S-19264T (=DSM 44701T), isolated from a smear-ripened cheese.</title>
        <authorList>
            <consortium name="US DOE Joint Genome Institute (JGI-PGF)"/>
            <person name="Walter F."/>
            <person name="Albersmeier A."/>
            <person name="Kalinowski J."/>
            <person name="Ruckert C."/>
        </authorList>
    </citation>
    <scope>NUCLEOTIDE SEQUENCE</scope>
    <source>
        <strain evidence="21">CGMCC 1.12195</strain>
    </source>
</reference>
<evidence type="ECO:0000256" key="18">
    <source>
        <dbReference type="ARBA" id="ARBA00030800"/>
    </source>
</evidence>
<evidence type="ECO:0000313" key="22">
    <source>
        <dbReference type="Proteomes" id="UP000660862"/>
    </source>
</evidence>